<comment type="caution">
    <text evidence="1">The sequence shown here is derived from an EMBL/GenBank/DDBJ whole genome shotgun (WGS) entry which is preliminary data.</text>
</comment>
<proteinExistence type="predicted"/>
<evidence type="ECO:0000313" key="1">
    <source>
        <dbReference type="EMBL" id="KKN38750.1"/>
    </source>
</evidence>
<gene>
    <name evidence="1" type="ORF">LCGC14_0750130</name>
</gene>
<sequence>MTRNPHLAECLYAGEYMTEHVFVAACRELVGEVLDHRSITRAASANRVMFEGHPENVETVDWRSARWRVRTEAWDAWADVLRALDAEQRLGEQPRDAFHGLRWDPEQA</sequence>
<dbReference type="AlphaFoldDB" id="A0A0F9Q463"/>
<protein>
    <submittedName>
        <fullName evidence="1">Uncharacterized protein</fullName>
    </submittedName>
</protein>
<dbReference type="EMBL" id="LAZR01001805">
    <property type="protein sequence ID" value="KKN38750.1"/>
    <property type="molecule type" value="Genomic_DNA"/>
</dbReference>
<accession>A0A0F9Q463</accession>
<name>A0A0F9Q463_9ZZZZ</name>
<reference evidence="1" key="1">
    <citation type="journal article" date="2015" name="Nature">
        <title>Complex archaea that bridge the gap between prokaryotes and eukaryotes.</title>
        <authorList>
            <person name="Spang A."/>
            <person name="Saw J.H."/>
            <person name="Jorgensen S.L."/>
            <person name="Zaremba-Niedzwiedzka K."/>
            <person name="Martijn J."/>
            <person name="Lind A.E."/>
            <person name="van Eijk R."/>
            <person name="Schleper C."/>
            <person name="Guy L."/>
            <person name="Ettema T.J."/>
        </authorList>
    </citation>
    <scope>NUCLEOTIDE SEQUENCE</scope>
</reference>
<organism evidence="1">
    <name type="scientific">marine sediment metagenome</name>
    <dbReference type="NCBI Taxonomy" id="412755"/>
    <lineage>
        <taxon>unclassified sequences</taxon>
        <taxon>metagenomes</taxon>
        <taxon>ecological metagenomes</taxon>
    </lineage>
</organism>